<keyword evidence="7 10" id="KW-0518">Myosin</keyword>
<dbReference type="SMART" id="SM01132">
    <property type="entry name" value="DIL"/>
    <property type="match status" value="1"/>
</dbReference>
<dbReference type="RefSeq" id="XP_011501801.1">
    <property type="nucleotide sequence ID" value="XM_011503499.1"/>
</dbReference>
<feature type="domain" description="Myosin motor" evidence="14">
    <location>
        <begin position="69"/>
        <end position="757"/>
    </location>
</feature>
<evidence type="ECO:0000256" key="4">
    <source>
        <dbReference type="ARBA" id="ARBA00022840"/>
    </source>
</evidence>
<dbReference type="InterPro" id="IPR027417">
    <property type="entry name" value="P-loop_NTPase"/>
</dbReference>
<dbReference type="Gene3D" id="3.40.850.10">
    <property type="entry name" value="Kinesin motor domain"/>
    <property type="match status" value="1"/>
</dbReference>
<evidence type="ECO:0000256" key="12">
    <source>
        <dbReference type="SAM" id="MobiDB-lite"/>
    </source>
</evidence>
<evidence type="ECO:0000259" key="14">
    <source>
        <dbReference type="PROSITE" id="PS51456"/>
    </source>
</evidence>
<dbReference type="GO" id="GO:0048513">
    <property type="term" value="P:animal organ development"/>
    <property type="evidence" value="ECO:0007669"/>
    <property type="project" value="UniProtKB-ARBA"/>
</dbReference>
<dbReference type="GO" id="GO:0005524">
    <property type="term" value="F:ATP binding"/>
    <property type="evidence" value="ECO:0007669"/>
    <property type="project" value="UniProtKB-UniRule"/>
</dbReference>
<dbReference type="PANTHER" id="PTHR13140:SF706">
    <property type="entry name" value="DILUTE CLASS UNCONVENTIONAL MYOSIN, ISOFORM C"/>
    <property type="match status" value="1"/>
</dbReference>
<dbReference type="GO" id="GO:0048731">
    <property type="term" value="P:system development"/>
    <property type="evidence" value="ECO:0007669"/>
    <property type="project" value="UniProtKB-ARBA"/>
</dbReference>
<dbReference type="SMART" id="SM00015">
    <property type="entry name" value="IQ"/>
    <property type="match status" value="6"/>
</dbReference>
<dbReference type="InterPro" id="IPR058662">
    <property type="entry name" value="Myo5a/b_dom"/>
</dbReference>
<dbReference type="PROSITE" id="PS51456">
    <property type="entry name" value="MYOSIN_MOTOR"/>
    <property type="match status" value="1"/>
</dbReference>
<dbReference type="CDD" id="cd23767">
    <property type="entry name" value="IQCD"/>
    <property type="match status" value="2"/>
</dbReference>
<dbReference type="CDD" id="cd15470">
    <property type="entry name" value="Myo5_CBD"/>
    <property type="match status" value="1"/>
</dbReference>
<sequence length="1836" mass="212257">MTTIELYVKDARVWVPHAEKVWESARLLEDYKPQDKSLWLLTEDSHQDTRLELESDVDLPPLRNPDILIGENNLTSLSFLHEPAVLYNLQVRFQRHSIYTYCGIVLVAFNPYNELPIYGNDTIWAYRGQAMGDLEPHIFAVAEEAYTKLERESHDQSIIVSGESGAGKTVSAKYAMRYFATVGGSLKETQVEKKVLASSPIMEAIGNAKTTRNDNSSRFGKFIQIQFNKNYNIIGASMRTYLLEKSRVVFQAHEERNYHIFYQICSAAARLPHLHLESQRNFHYLNQGSSPDIEGISDLSCFDETITALTMLGFSSKQQDDMLRILSAILHLGNVKVKGSEGGGGSNDMDSCFIAPADKHLLVMSELLGLDVPAMRKWLCHRKIVSIREVILKPMNAKEASGARDALAKHIYAELFNWIVTHINASLQSPSKALCFIGVLDIYGFETFEVNSFEQFCINYANEKLQQQFNQHVFKLEQEEYLKEEIEWTFIDFYDNQPCIDLIETKLGILDLLDEECRMPKGSDGSWAEKLYSKCGKSRHFEKPRFGTTAFLIHHFADLVEYETTGFLEKNRDTVVEEQIDVLRNSNNALLKKIFSAEGPKLSVPNTRLKVSTQKQTASSPTKNKKTVGSQFRDSLNMLMSTLNATTPHYVRCIKPNDTKESFEYNPVRAVQQLRACGVLETIRISAAGFPSQRTYSDFFQRYRCLCLFKDIRRDDLRETCHRILATYIKDNDKFKFGKTKVLFRAGQVAYLEKLRADKQRDACLMIQKTVRGFLASSRYHRLKRTILGLQRYSRGYLARKQARAIREERAATKIQACAKAWMARRRYHITKKLVLGLQTHARGMLARREFKRMQDNAAAIKIQRYVRGYLARRICKQKLRNIVIMQSCVRKFLAKRIFRRLKAEARSVEHVKSLNKGLEMKIISLQNKIDDLAKENGHYKMAHLDMGEMKAKLENYRSIENENKKLSALLLSKENELKVLRKTVEDEQIEKLELVRMKDLNVKRKEEENQCLLRENEKLRAELALSQEKMRSNERGAEEHLKSRLEREKDLLLLDQDQDRGAYQRLLKEYHDLEQRAELLEQKLVLHEPGHSRSLSNASSGSGHIASTDLTHDDQNIDFGYGSVRSTASSSAPYSRVETIDWSQQQYQHHNQLNQYRPESPGGGAKSPREFNGLNQMPIDVGLVLKLQQKLKDVEKENGRLVRMVEGLEHNRPEDTMKTHDAFKLQELEMENAQLKKDLGSLRKSVTDTDPSVATKTLIDHFESLQEELERRREECIQLHSVLADHTCRIKSIGSSYGRDVDIVNEDGELVLAFEAQKKINRQLENELQAKENNWKAQRNEWHTEIDRLQNEIEKQQKLLSINMSKSPQTQTEAYMQYEITRLTSENLDLQEKYDKIADECRKLKKQIKELQMRFKDAGLPESASSSNNCGVISATTNSSGESNNIMPVIRKKERDFEGMFEFRKEDIGVIMRKLVLELNPRVAITLLPGLPAYIIFMCIRHTDCINDDDKVRSLLTNYLNMVKRVIKRREDFESSVLWLSNILRLLHSMKQYSGDKPFQQENTPRQNEQCLRNFDLSEYRVVLSNVALWIFNNIVTQLKERIQALTVPALLEHEAITGLDAHARRPRSCSVDQEADYTQQKLNKLLDELMVVYKQLLYHGVDPEIVEQIFKQLFYFMCASALNNLLLRNELCHWTKGMQIRYNLSHLEQWARDERLVSAIEALQPIIQAAQLLQARKHDEDVCSVCEMCNKLSANQIVKILNLYTPADEFETRVPVSFIRKVQAKLQERGENHEQLLMDLKFSYPIRFPFHPSNIRLEDIEVPEVLNMPMLKKI</sequence>
<dbReference type="Gene3D" id="1.20.58.530">
    <property type="match status" value="1"/>
</dbReference>
<keyword evidence="3 10" id="KW-0547">Nucleotide-binding</keyword>
<evidence type="ECO:0000256" key="6">
    <source>
        <dbReference type="ARBA" id="ARBA00023054"/>
    </source>
</evidence>
<evidence type="ECO:0000256" key="2">
    <source>
        <dbReference type="ARBA" id="ARBA00022737"/>
    </source>
</evidence>
<dbReference type="Proteomes" id="UP000695007">
    <property type="component" value="Unplaced"/>
</dbReference>
<feature type="coiled-coil region" evidence="11">
    <location>
        <begin position="916"/>
        <end position="1030"/>
    </location>
</feature>
<dbReference type="CTD" id="35680"/>
<name>A0AAJ6YPH2_9HYME</name>
<dbReference type="PROSITE" id="PS50096">
    <property type="entry name" value="IQ"/>
    <property type="match status" value="6"/>
</dbReference>
<protein>
    <submittedName>
        <fullName evidence="16">Unconventional myosin-Va</fullName>
    </submittedName>
</protein>
<dbReference type="PROSITE" id="PS51126">
    <property type="entry name" value="DILUTE"/>
    <property type="match status" value="1"/>
</dbReference>
<dbReference type="Gene3D" id="1.20.120.720">
    <property type="entry name" value="Myosin VI head, motor domain, U50 subdomain"/>
    <property type="match status" value="1"/>
</dbReference>
<proteinExistence type="inferred from homology"/>
<dbReference type="PRINTS" id="PR00193">
    <property type="entry name" value="MYOSINHEAVY"/>
</dbReference>
<evidence type="ECO:0000313" key="16">
    <source>
        <dbReference type="RefSeq" id="XP_011501801.1"/>
    </source>
</evidence>
<feature type="region of interest" description="Actin-binding" evidence="10">
    <location>
        <begin position="636"/>
        <end position="658"/>
    </location>
</feature>
<dbReference type="Pfam" id="PF00063">
    <property type="entry name" value="Myosin_head"/>
    <property type="match status" value="1"/>
</dbReference>
<comment type="similarity">
    <text evidence="1 10">Belongs to the TRAFAC class myosin-kinesin ATPase superfamily. Myosin family.</text>
</comment>
<organism evidence="15 16">
    <name type="scientific">Ceratosolen solmsi marchali</name>
    <dbReference type="NCBI Taxonomy" id="326594"/>
    <lineage>
        <taxon>Eukaryota</taxon>
        <taxon>Metazoa</taxon>
        <taxon>Ecdysozoa</taxon>
        <taxon>Arthropoda</taxon>
        <taxon>Hexapoda</taxon>
        <taxon>Insecta</taxon>
        <taxon>Pterygota</taxon>
        <taxon>Neoptera</taxon>
        <taxon>Endopterygota</taxon>
        <taxon>Hymenoptera</taxon>
        <taxon>Apocrita</taxon>
        <taxon>Proctotrupomorpha</taxon>
        <taxon>Chalcidoidea</taxon>
        <taxon>Agaonidae</taxon>
        <taxon>Agaoninae</taxon>
        <taxon>Ceratosolen</taxon>
    </lineage>
</organism>
<feature type="binding site" evidence="10">
    <location>
        <begin position="162"/>
        <end position="169"/>
    </location>
    <ligand>
        <name>ATP</name>
        <dbReference type="ChEBI" id="CHEBI:30616"/>
    </ligand>
</feature>
<reference evidence="16" key="1">
    <citation type="submission" date="2025-08" db="UniProtKB">
        <authorList>
            <consortium name="RefSeq"/>
        </authorList>
    </citation>
    <scope>IDENTIFICATION</scope>
</reference>
<dbReference type="GO" id="GO:0007015">
    <property type="term" value="P:actin filament organization"/>
    <property type="evidence" value="ECO:0007669"/>
    <property type="project" value="TreeGrafter"/>
</dbReference>
<evidence type="ECO:0000256" key="11">
    <source>
        <dbReference type="SAM" id="Coils"/>
    </source>
</evidence>
<dbReference type="InterPro" id="IPR000048">
    <property type="entry name" value="IQ_motif_EF-hand-BS"/>
</dbReference>
<dbReference type="Gene3D" id="1.10.10.820">
    <property type="match status" value="1"/>
</dbReference>
<dbReference type="Pfam" id="PF00612">
    <property type="entry name" value="IQ"/>
    <property type="match status" value="5"/>
</dbReference>
<dbReference type="PANTHER" id="PTHR13140">
    <property type="entry name" value="MYOSIN"/>
    <property type="match status" value="1"/>
</dbReference>
<evidence type="ECO:0000256" key="9">
    <source>
        <dbReference type="ARBA" id="ARBA00023203"/>
    </source>
</evidence>
<evidence type="ECO:0000259" key="13">
    <source>
        <dbReference type="PROSITE" id="PS51126"/>
    </source>
</evidence>
<keyword evidence="4 10" id="KW-0067">ATP-binding</keyword>
<dbReference type="GO" id="GO:0009888">
    <property type="term" value="P:tissue development"/>
    <property type="evidence" value="ECO:0007669"/>
    <property type="project" value="UniProtKB-ARBA"/>
</dbReference>
<evidence type="ECO:0000256" key="3">
    <source>
        <dbReference type="ARBA" id="ARBA00022741"/>
    </source>
</evidence>
<dbReference type="GO" id="GO:0016020">
    <property type="term" value="C:membrane"/>
    <property type="evidence" value="ECO:0007669"/>
    <property type="project" value="TreeGrafter"/>
</dbReference>
<feature type="coiled-coil region" evidence="11">
    <location>
        <begin position="1185"/>
        <end position="1246"/>
    </location>
</feature>
<dbReference type="CDD" id="cd01380">
    <property type="entry name" value="MYSc_Myo5"/>
    <property type="match status" value="1"/>
</dbReference>
<keyword evidence="8 10" id="KW-0505">Motor protein</keyword>
<dbReference type="Pfam" id="PF01843">
    <property type="entry name" value="DIL"/>
    <property type="match status" value="1"/>
</dbReference>
<evidence type="ECO:0000256" key="8">
    <source>
        <dbReference type="ARBA" id="ARBA00023175"/>
    </source>
</evidence>
<dbReference type="SUPFAM" id="SSF50084">
    <property type="entry name" value="Myosin S1 fragment, N-terminal domain"/>
    <property type="match status" value="1"/>
</dbReference>
<dbReference type="InterPro" id="IPR036103">
    <property type="entry name" value="MYSc_Myo5"/>
</dbReference>
<accession>A0AAJ6YPH2</accession>
<dbReference type="GeneID" id="105365325"/>
<dbReference type="SUPFAM" id="SSF52540">
    <property type="entry name" value="P-loop containing nucleoside triphosphate hydrolases"/>
    <property type="match status" value="2"/>
</dbReference>
<evidence type="ECO:0000256" key="1">
    <source>
        <dbReference type="ARBA" id="ARBA00008314"/>
    </source>
</evidence>
<dbReference type="InterPro" id="IPR001609">
    <property type="entry name" value="Myosin_head_motor_dom-like"/>
</dbReference>
<feature type="coiled-coil region" evidence="11">
    <location>
        <begin position="1315"/>
        <end position="1415"/>
    </location>
</feature>
<dbReference type="GO" id="GO:0005737">
    <property type="term" value="C:cytoplasm"/>
    <property type="evidence" value="ECO:0007669"/>
    <property type="project" value="TreeGrafter"/>
</dbReference>
<dbReference type="FunFam" id="1.10.10.820:FF:000001">
    <property type="entry name" value="Myosin heavy chain"/>
    <property type="match status" value="1"/>
</dbReference>
<evidence type="ECO:0000256" key="10">
    <source>
        <dbReference type="PROSITE-ProRule" id="PRU00782"/>
    </source>
</evidence>
<keyword evidence="6 11" id="KW-0175">Coiled coil</keyword>
<dbReference type="Gene3D" id="1.20.5.190">
    <property type="match status" value="3"/>
</dbReference>
<dbReference type="GO" id="GO:0009653">
    <property type="term" value="P:anatomical structure morphogenesis"/>
    <property type="evidence" value="ECO:0007669"/>
    <property type="project" value="UniProtKB-ARBA"/>
</dbReference>
<keyword evidence="5" id="KW-0112">Calmodulin-binding</keyword>
<dbReference type="Gene3D" id="6.20.240.20">
    <property type="match status" value="1"/>
</dbReference>
<dbReference type="InterPro" id="IPR002710">
    <property type="entry name" value="Dilute_dom"/>
</dbReference>
<gene>
    <name evidence="16" type="primary">LOC105365325</name>
</gene>
<evidence type="ECO:0000256" key="5">
    <source>
        <dbReference type="ARBA" id="ARBA00022860"/>
    </source>
</evidence>
<dbReference type="GO" id="GO:0000146">
    <property type="term" value="F:microfilament motor activity"/>
    <property type="evidence" value="ECO:0007669"/>
    <property type="project" value="TreeGrafter"/>
</dbReference>
<feature type="compositionally biased region" description="Low complexity" evidence="12">
    <location>
        <begin position="1093"/>
        <end position="1104"/>
    </location>
</feature>
<keyword evidence="9 10" id="KW-0009">Actin-binding</keyword>
<evidence type="ECO:0000313" key="15">
    <source>
        <dbReference type="Proteomes" id="UP000695007"/>
    </source>
</evidence>
<dbReference type="Pfam" id="PF25966">
    <property type="entry name" value="Myo5a"/>
    <property type="match status" value="1"/>
</dbReference>
<keyword evidence="2" id="KW-0677">Repeat</keyword>
<evidence type="ECO:0000256" key="7">
    <source>
        <dbReference type="ARBA" id="ARBA00023123"/>
    </source>
</evidence>
<dbReference type="SMART" id="SM00242">
    <property type="entry name" value="MYSc"/>
    <property type="match status" value="1"/>
</dbReference>
<keyword evidence="15" id="KW-1185">Reference proteome</keyword>
<feature type="domain" description="Dilute" evidence="13">
    <location>
        <begin position="1518"/>
        <end position="1790"/>
    </location>
</feature>
<dbReference type="GO" id="GO:0016459">
    <property type="term" value="C:myosin complex"/>
    <property type="evidence" value="ECO:0007669"/>
    <property type="project" value="UniProtKB-KW"/>
</dbReference>
<dbReference type="KEGG" id="csol:105365325"/>
<dbReference type="InterPro" id="IPR036961">
    <property type="entry name" value="Kinesin_motor_dom_sf"/>
</dbReference>
<feature type="region of interest" description="Disordered" evidence="12">
    <location>
        <begin position="1091"/>
        <end position="1115"/>
    </location>
</feature>
<dbReference type="GO" id="GO:0051015">
    <property type="term" value="F:actin filament binding"/>
    <property type="evidence" value="ECO:0007669"/>
    <property type="project" value="TreeGrafter"/>
</dbReference>
<dbReference type="FunFam" id="1.20.58.530:FF:000002">
    <property type="entry name" value="Class V myosin"/>
    <property type="match status" value="1"/>
</dbReference>